<dbReference type="NCBIfam" id="TIGR00592">
    <property type="entry name" value="pol2"/>
    <property type="match status" value="1"/>
</dbReference>
<dbReference type="Gene3D" id="3.90.1600.10">
    <property type="entry name" value="Palm domain of DNA polymerase"/>
    <property type="match status" value="2"/>
</dbReference>
<evidence type="ECO:0000313" key="16">
    <source>
        <dbReference type="EMBL" id="KAK2962420.1"/>
    </source>
</evidence>
<gene>
    <name evidence="16" type="ORF">BLNAU_2663</name>
</gene>
<feature type="region of interest" description="Disordered" evidence="11">
    <location>
        <begin position="924"/>
        <end position="952"/>
    </location>
</feature>
<feature type="coiled-coil region" evidence="10">
    <location>
        <begin position="32"/>
        <end position="91"/>
    </location>
</feature>
<evidence type="ECO:0000256" key="7">
    <source>
        <dbReference type="ARBA" id="ARBA00022989"/>
    </source>
</evidence>
<evidence type="ECO:0000256" key="1">
    <source>
        <dbReference type="ARBA" id="ARBA00004141"/>
    </source>
</evidence>
<keyword evidence="10" id="KW-0175">Coiled coil</keyword>
<feature type="region of interest" description="Disordered" evidence="11">
    <location>
        <begin position="975"/>
        <end position="1014"/>
    </location>
</feature>
<dbReference type="InterPro" id="IPR015088">
    <property type="entry name" value="Znf_DNA-dir_DNA_pol_B_alpha"/>
</dbReference>
<keyword evidence="7 12" id="KW-1133">Transmembrane helix</keyword>
<dbReference type="PANTHER" id="PTHR45861:SF1">
    <property type="entry name" value="DNA POLYMERASE ALPHA CATALYTIC SUBUNIT"/>
    <property type="match status" value="1"/>
</dbReference>
<dbReference type="PRINTS" id="PR00106">
    <property type="entry name" value="DNAPOLB"/>
</dbReference>
<feature type="domain" description="Zinc finger DNA-directed DNA polymerase family B alpha" evidence="15">
    <location>
        <begin position="1494"/>
        <end position="1676"/>
    </location>
</feature>
<dbReference type="InterPro" id="IPR042087">
    <property type="entry name" value="DNA_pol_B_thumb"/>
</dbReference>
<dbReference type="GO" id="GO:0003887">
    <property type="term" value="F:DNA-directed DNA polymerase activity"/>
    <property type="evidence" value="ECO:0007669"/>
    <property type="project" value="UniProtKB-EC"/>
</dbReference>
<organism evidence="16 17">
    <name type="scientific">Blattamonas nauphoetae</name>
    <dbReference type="NCBI Taxonomy" id="2049346"/>
    <lineage>
        <taxon>Eukaryota</taxon>
        <taxon>Metamonada</taxon>
        <taxon>Preaxostyla</taxon>
        <taxon>Oxymonadida</taxon>
        <taxon>Blattamonas</taxon>
    </lineage>
</organism>
<feature type="domain" description="DNA-directed DNA polymerase family B multifunctional" evidence="13">
    <location>
        <begin position="877"/>
        <end position="1452"/>
    </location>
</feature>
<keyword evidence="6 9" id="KW-0239">DNA-directed DNA polymerase</keyword>
<evidence type="ECO:0000256" key="4">
    <source>
        <dbReference type="ARBA" id="ARBA00022692"/>
    </source>
</evidence>
<dbReference type="SMART" id="SM01415">
    <property type="entry name" value="DUF106"/>
    <property type="match status" value="1"/>
</dbReference>
<dbReference type="InterPro" id="IPR006172">
    <property type="entry name" value="DNA-dir_DNA_pol_B"/>
</dbReference>
<evidence type="ECO:0000256" key="12">
    <source>
        <dbReference type="SAM" id="Phobius"/>
    </source>
</evidence>
<evidence type="ECO:0000256" key="5">
    <source>
        <dbReference type="ARBA" id="ARBA00022695"/>
    </source>
</evidence>
<dbReference type="InterPro" id="IPR017964">
    <property type="entry name" value="DNA-dir_DNA_pol_B_CS"/>
</dbReference>
<dbReference type="Gene3D" id="2.40.50.730">
    <property type="match status" value="1"/>
</dbReference>
<dbReference type="Pfam" id="PF01956">
    <property type="entry name" value="EMC3_TMCO1"/>
    <property type="match status" value="1"/>
</dbReference>
<dbReference type="Gene3D" id="3.30.70.2820">
    <property type="match status" value="1"/>
</dbReference>
<evidence type="ECO:0000256" key="11">
    <source>
        <dbReference type="SAM" id="MobiDB-lite"/>
    </source>
</evidence>
<feature type="domain" description="DNA-directed DNA polymerase family B exonuclease" evidence="14">
    <location>
        <begin position="509"/>
        <end position="807"/>
    </location>
</feature>
<sequence length="1679" mass="189810">MLDWLYVIVFSILTTILVEVINYFAVFSRDSFKTKKANLDRAKDRMESLRRANFEHSSGHKAGYQEKKIKLEQAEVDRFSAELQMDKLKTTAIQTVIQFIFTGMFHSYFEGRIMAKLPFNPPGFLRRITHRDQLENDLEEESYSRTLSAEDRYFLKLEYEEERKEHPIRIQGQFGEENEEGTYSIHSIRRRKQTKDITPTAVPGFFLKPQSGQTKTTPNLDMDSVLNDLTSQLMSDINGEDEDDMAQALQQGYSHLLQGSGSTKAKQDQTPQAEEVVSPTNALLARLRQNAVQTQLRLAPAPQKVENSQVETYQDDSGFGSNEPEPPEPQEDTPEDEMLKDSDPTEETTEQTEQPAEKTQPSYTRGGSEFYLVDIQEPRGTGALFLFGKMHNALENRLETTSVRVEGLVRTLHFLPKRQLTQVGQSESVAVTPAMVEVELRTAFKQNSTSLAKQWERIEKNIIFSTVEKQFPFDGVDEAPPVATYLRVAIPAELDHLALLPKNAKTYSHVFGLTQTLTESFMLERQIHGSSWLRLRSTMRLLKQNNDTLNTTSPMQFKVFDPATIENIPADQAPPPPPLTVLTLSVQTAYNSKSRQHDIICIAGHTSKEISPGVQTTRSDVPQGDDFPKGLDPSFVITAPIATGVPLPQGTKQEFENFQSDFFKNQLTQNAPVRTSSGAYKRTNETKSIKYTEAINELSLLLLFTQILKQLDPDIIVGHSLITNILGLIARKLDGYRQKSKTGSTNQNETFVIQALASLGRLKRNHIQYLSASGMDYHVQMLTGGRLLLDTYLSAKEFIRAGSYTMEDLVVELFRSKQLRYVPLDPGTINPAMFTLPVYMGMVKNTMREARIAFNFMLEMNVVSLTNQLSQITKSLWRRVLVGGRAERVENLLMYNFRRHKNGVILLPDKQSRDPKIRALMNGTSTLLSNPSHNTQSQHAPEEEFPDDNVEDMADEADDDDAELENMMTKVTIDSDPQSTKLSYHGNKRGKTQTKLSTQPTNQQQQGTMGVRGKRKKAAYTGGYVMEAQRGYYDNYILILDFNSLYPSIIQEYNICHTTIDRGQITEEDLPSMVTKPAPGVLPGVVRELIEKRRAIQRTIGDLANKPGQQVQAQLASLNTTQLAYKLVANSLYGCLGFTAGRFYAQRLAMMITWRGRNALKSAHEKVSMSPTRCEVIYGDTDSLMISTEAVDLKEVLELGEKLSEDINRGKKNLKIDIDGIFARLLLLRKKKYAGMKLVTPIRRVKELDALARQQQRPITGIEYKMEVKGMELKRRDWSGIVKKAQSDLLAIILAAPSAQRVDTGVDNLDDEMAMEREYEESPIAKIDKYLRELSHQLRNGDIPIEQFVIRKGLMKPIEQYADKNSQPHVMAAEEARQVLKLAPRPGDYIPYIICKGEGTPAQRAHHEAVVRSSQKQTASQAADTKQTPLVPDIDWYLVQQVHPTIQRLTESVEGMTPHRIAEDLGMDTAKYRDYRSGHGTGGGVSTDILNMGMKFKSCAPLKTLCRHCQSTVTFPPPPPDLNDVAQTHTPEAEFTLACQSCGELFSARQLEYAVRLTIRRLTAIHYNSTVIFDDPGCDYETDMVNIWDNSCPMKPCRGHQVLKHTGEEYYTQLIYFTEIFTPISLRNPTYGSLVPHVNLSTSLEETQRFLDPIHRTLKANLDRCNYGRINLFQLFSNI</sequence>
<feature type="compositionally biased region" description="Acidic residues" evidence="11">
    <location>
        <begin position="943"/>
        <end position="952"/>
    </location>
</feature>
<feature type="compositionally biased region" description="Polar residues" evidence="11">
    <location>
        <begin position="924"/>
        <end position="939"/>
    </location>
</feature>
<evidence type="ECO:0000259" key="13">
    <source>
        <dbReference type="Pfam" id="PF00136"/>
    </source>
</evidence>
<comment type="similarity">
    <text evidence="2 9">Belongs to the DNA polymerase type-B family.</text>
</comment>
<evidence type="ECO:0000259" key="14">
    <source>
        <dbReference type="Pfam" id="PF03104"/>
    </source>
</evidence>
<dbReference type="InterPro" id="IPR038256">
    <property type="entry name" value="Pol_alpha_znc_sf"/>
</dbReference>
<dbReference type="Proteomes" id="UP001281761">
    <property type="component" value="Unassembled WGS sequence"/>
</dbReference>
<keyword evidence="17" id="KW-1185">Reference proteome</keyword>
<reference evidence="16 17" key="1">
    <citation type="journal article" date="2022" name="bioRxiv">
        <title>Genomics of Preaxostyla Flagellates Illuminates Evolutionary Transitions and the Path Towards Mitochondrial Loss.</title>
        <authorList>
            <person name="Novak L.V.F."/>
            <person name="Treitli S.C."/>
            <person name="Pyrih J."/>
            <person name="Halakuc P."/>
            <person name="Pipaliya S.V."/>
            <person name="Vacek V."/>
            <person name="Brzon O."/>
            <person name="Soukal P."/>
            <person name="Eme L."/>
            <person name="Dacks J.B."/>
            <person name="Karnkowska A."/>
            <person name="Elias M."/>
            <person name="Hampl V."/>
        </authorList>
    </citation>
    <scope>NUCLEOTIDE SEQUENCE [LARGE SCALE GENOMIC DNA]</scope>
    <source>
        <strain evidence="16">NAU3</strain>
        <tissue evidence="16">Gut</tissue>
    </source>
</reference>
<dbReference type="InterPro" id="IPR023211">
    <property type="entry name" value="DNA_pol_palm_dom_sf"/>
</dbReference>
<comment type="catalytic activity">
    <reaction evidence="9">
        <text>DNA(n) + a 2'-deoxyribonucleoside 5'-triphosphate = DNA(n+1) + diphosphate</text>
        <dbReference type="Rhea" id="RHEA:22508"/>
        <dbReference type="Rhea" id="RHEA-COMP:17339"/>
        <dbReference type="Rhea" id="RHEA-COMP:17340"/>
        <dbReference type="ChEBI" id="CHEBI:33019"/>
        <dbReference type="ChEBI" id="CHEBI:61560"/>
        <dbReference type="ChEBI" id="CHEBI:173112"/>
        <dbReference type="EC" id="2.7.7.7"/>
    </reaction>
</comment>
<protein>
    <recommendedName>
        <fullName evidence="9">DNA polymerase</fullName>
        <ecNumber evidence="9">2.7.7.7</ecNumber>
    </recommendedName>
</protein>
<dbReference type="InterPro" id="IPR012337">
    <property type="entry name" value="RNaseH-like_sf"/>
</dbReference>
<feature type="transmembrane region" description="Helical" evidence="12">
    <location>
        <begin position="91"/>
        <end position="109"/>
    </location>
</feature>
<accession>A0ABQ9YFI3</accession>
<dbReference type="InterPro" id="IPR006134">
    <property type="entry name" value="DNA-dir_DNA_pol_B_multi_dom"/>
</dbReference>
<comment type="subcellular location">
    <subcellularLocation>
        <location evidence="1">Membrane</location>
        <topology evidence="1">Multi-pass membrane protein</topology>
    </subcellularLocation>
</comment>
<dbReference type="Pfam" id="PF00136">
    <property type="entry name" value="DNA_pol_B"/>
    <property type="match status" value="1"/>
</dbReference>
<evidence type="ECO:0000256" key="6">
    <source>
        <dbReference type="ARBA" id="ARBA00022932"/>
    </source>
</evidence>
<evidence type="ECO:0000256" key="2">
    <source>
        <dbReference type="ARBA" id="ARBA00005755"/>
    </source>
</evidence>
<feature type="compositionally biased region" description="Polar residues" evidence="11">
    <location>
        <begin position="993"/>
        <end position="1008"/>
    </location>
</feature>
<evidence type="ECO:0000256" key="10">
    <source>
        <dbReference type="SAM" id="Coils"/>
    </source>
</evidence>
<dbReference type="EC" id="2.7.7.7" evidence="9"/>
<keyword evidence="3 9" id="KW-0808">Transferase</keyword>
<dbReference type="SMART" id="SM00486">
    <property type="entry name" value="POLBc"/>
    <property type="match status" value="1"/>
</dbReference>
<dbReference type="SUPFAM" id="SSF53098">
    <property type="entry name" value="Ribonuclease H-like"/>
    <property type="match status" value="1"/>
</dbReference>
<comment type="caution">
    <text evidence="16">The sequence shown here is derived from an EMBL/GenBank/DDBJ whole genome shotgun (WGS) entry which is preliminary data.</text>
</comment>
<dbReference type="InterPro" id="IPR006133">
    <property type="entry name" value="DNA-dir_DNA_pol_B_exonuc"/>
</dbReference>
<evidence type="ECO:0000259" key="15">
    <source>
        <dbReference type="Pfam" id="PF08996"/>
    </source>
</evidence>
<name>A0ABQ9YFI3_9EUKA</name>
<dbReference type="Gene3D" id="1.10.3200.20">
    <property type="entry name" value="DNA Polymerase alpha, zinc finger"/>
    <property type="match status" value="1"/>
</dbReference>
<keyword evidence="9" id="KW-0238">DNA-binding</keyword>
<feature type="compositionally biased region" description="Acidic residues" evidence="11">
    <location>
        <begin position="325"/>
        <end position="336"/>
    </location>
</feature>
<evidence type="ECO:0000313" key="17">
    <source>
        <dbReference type="Proteomes" id="UP001281761"/>
    </source>
</evidence>
<keyword evidence="5 9" id="KW-0548">Nucleotidyltransferase</keyword>
<dbReference type="SUPFAM" id="SSF56672">
    <property type="entry name" value="DNA/RNA polymerases"/>
    <property type="match status" value="1"/>
</dbReference>
<evidence type="ECO:0000256" key="8">
    <source>
        <dbReference type="ARBA" id="ARBA00023136"/>
    </source>
</evidence>
<evidence type="ECO:0000256" key="9">
    <source>
        <dbReference type="RuleBase" id="RU000442"/>
    </source>
</evidence>
<proteinExistence type="inferred from homology"/>
<keyword evidence="4 12" id="KW-0812">Transmembrane</keyword>
<dbReference type="Pfam" id="PF03104">
    <property type="entry name" value="DNA_pol_B_exo1"/>
    <property type="match status" value="1"/>
</dbReference>
<dbReference type="Pfam" id="PF08996">
    <property type="entry name" value="zf-DNA_Pol"/>
    <property type="match status" value="1"/>
</dbReference>
<keyword evidence="9" id="KW-0235">DNA replication</keyword>
<dbReference type="Gene3D" id="1.10.132.60">
    <property type="entry name" value="DNA polymerase family B, C-terminal domain"/>
    <property type="match status" value="1"/>
</dbReference>
<dbReference type="InterPro" id="IPR036397">
    <property type="entry name" value="RNaseH_sf"/>
</dbReference>
<dbReference type="InterPro" id="IPR002809">
    <property type="entry name" value="EMC3/TMCO1"/>
</dbReference>
<dbReference type="PROSITE" id="PS00116">
    <property type="entry name" value="DNA_POLYMERASE_B"/>
    <property type="match status" value="1"/>
</dbReference>
<dbReference type="PANTHER" id="PTHR45861">
    <property type="entry name" value="DNA POLYMERASE ALPHA CATALYTIC SUBUNIT"/>
    <property type="match status" value="1"/>
</dbReference>
<feature type="transmembrane region" description="Helical" evidence="12">
    <location>
        <begin position="6"/>
        <end position="26"/>
    </location>
</feature>
<evidence type="ECO:0000256" key="3">
    <source>
        <dbReference type="ARBA" id="ARBA00022679"/>
    </source>
</evidence>
<keyword evidence="8 12" id="KW-0472">Membrane</keyword>
<dbReference type="InterPro" id="IPR043502">
    <property type="entry name" value="DNA/RNA_pol_sf"/>
</dbReference>
<dbReference type="EMBL" id="JARBJD010000011">
    <property type="protein sequence ID" value="KAK2962420.1"/>
    <property type="molecule type" value="Genomic_DNA"/>
</dbReference>
<dbReference type="Gene3D" id="3.30.420.10">
    <property type="entry name" value="Ribonuclease H-like superfamily/Ribonuclease H"/>
    <property type="match status" value="1"/>
</dbReference>
<feature type="region of interest" description="Disordered" evidence="11">
    <location>
        <begin position="298"/>
        <end position="365"/>
    </location>
</feature>
<feature type="compositionally biased region" description="Low complexity" evidence="11">
    <location>
        <begin position="351"/>
        <end position="361"/>
    </location>
</feature>